<dbReference type="OrthoDB" id="2593073at2759"/>
<dbReference type="STRING" id="4829.A0A168PJA9"/>
<comment type="subcellular location">
    <subcellularLocation>
        <location evidence="2">Cytoplasm</location>
    </subcellularLocation>
    <subcellularLocation>
        <location evidence="1">Nucleus</location>
    </subcellularLocation>
</comment>
<dbReference type="InParanoid" id="A0A168PJA9"/>
<dbReference type="Proteomes" id="UP000078561">
    <property type="component" value="Unassembled WGS sequence"/>
</dbReference>
<dbReference type="OMA" id="NSHTHED"/>
<dbReference type="InterPro" id="IPR046347">
    <property type="entry name" value="bZIP_sf"/>
</dbReference>
<proteinExistence type="predicted"/>
<dbReference type="SMART" id="SM00338">
    <property type="entry name" value="BRLZ"/>
    <property type="match status" value="1"/>
</dbReference>
<feature type="compositionally biased region" description="Polar residues" evidence="5">
    <location>
        <begin position="195"/>
        <end position="228"/>
    </location>
</feature>
<protein>
    <recommendedName>
        <fullName evidence="6">BZIP domain-containing protein</fullName>
    </recommendedName>
</protein>
<evidence type="ECO:0000256" key="1">
    <source>
        <dbReference type="ARBA" id="ARBA00004123"/>
    </source>
</evidence>
<dbReference type="InterPro" id="IPR004827">
    <property type="entry name" value="bZIP"/>
</dbReference>
<dbReference type="SUPFAM" id="SSF111430">
    <property type="entry name" value="YAP1 redox domain"/>
    <property type="match status" value="1"/>
</dbReference>
<evidence type="ECO:0000256" key="5">
    <source>
        <dbReference type="SAM" id="MobiDB-lite"/>
    </source>
</evidence>
<dbReference type="GO" id="GO:0000976">
    <property type="term" value="F:transcription cis-regulatory region binding"/>
    <property type="evidence" value="ECO:0007669"/>
    <property type="project" value="InterPro"/>
</dbReference>
<dbReference type="GO" id="GO:0090575">
    <property type="term" value="C:RNA polymerase II transcription regulator complex"/>
    <property type="evidence" value="ECO:0007669"/>
    <property type="project" value="TreeGrafter"/>
</dbReference>
<dbReference type="EMBL" id="LT553855">
    <property type="protein sequence ID" value="SAM02496.1"/>
    <property type="molecule type" value="Genomic_DNA"/>
</dbReference>
<sequence>MSFTNSSLSLSEQGSSATFNLDDSTLDLLNAAIASHSSLRPSLQLTDPFDTDKQHEAPGTTKTAKDRLTYCFEQHHKGTTVKRTIDGANGRKRAGRKPVERAITPSEIASNPKLKRKAQNRNAQRAFRERKERHVSELEDRIKELEALVSKADDDLVQENNKLKDQLKQLQDENYALKGAKFTFEFPVAEEYQQPCRSNDTTSTHLTHQDDSVSTTGSTEQPSPTSLNQEDDSDTTASNKTPPSLFYYSSAFLPFCAGNAPQEHGDIPTLANRNDGIGKHSYDFKDLLHSKEDLFTNHRAPPATTTDDLEPDDFLMDNSILPDLFGGMGDMNSLFGFAVAPQEPSASFSLDQFYMPDDDGEPKPHLRKETLAAALQRASNDGVHAFEVHEKLKNFPDFNLDALCDELKTKATCDDNDYVLTDYDVGAYLKCFGPN</sequence>
<keyword evidence="3" id="KW-0539">Nucleus</keyword>
<feature type="domain" description="BZIP" evidence="6">
    <location>
        <begin position="115"/>
        <end position="130"/>
    </location>
</feature>
<evidence type="ECO:0000313" key="7">
    <source>
        <dbReference type="EMBL" id="SAM02496.1"/>
    </source>
</evidence>
<dbReference type="Gene3D" id="1.10.238.100">
    <property type="entry name" value="YAP1 redox domain. Chain B"/>
    <property type="match status" value="1"/>
</dbReference>
<dbReference type="Pfam" id="PF00170">
    <property type="entry name" value="bZIP_1"/>
    <property type="match status" value="1"/>
</dbReference>
<dbReference type="InterPro" id="IPR050936">
    <property type="entry name" value="AP-1-like"/>
</dbReference>
<evidence type="ECO:0000256" key="4">
    <source>
        <dbReference type="SAM" id="Coils"/>
    </source>
</evidence>
<name>A0A168PJA9_ABSGL</name>
<feature type="coiled-coil region" evidence="4">
    <location>
        <begin position="128"/>
        <end position="180"/>
    </location>
</feature>
<dbReference type="CDD" id="cd14688">
    <property type="entry name" value="bZIP_YAP"/>
    <property type="match status" value="1"/>
</dbReference>
<keyword evidence="8" id="KW-1185">Reference proteome</keyword>
<dbReference type="AlphaFoldDB" id="A0A168PJA9"/>
<keyword evidence="4" id="KW-0175">Coiled coil</keyword>
<dbReference type="GO" id="GO:0005737">
    <property type="term" value="C:cytoplasm"/>
    <property type="evidence" value="ECO:0007669"/>
    <property type="project" value="UniProtKB-SubCell"/>
</dbReference>
<feature type="region of interest" description="Disordered" evidence="5">
    <location>
        <begin position="195"/>
        <end position="240"/>
    </location>
</feature>
<gene>
    <name evidence="7" type="primary">ABSGL_08289.1 scaffold 9741</name>
</gene>
<reference evidence="7" key="1">
    <citation type="submission" date="2016-04" db="EMBL/GenBank/DDBJ databases">
        <authorList>
            <person name="Evans L.H."/>
            <person name="Alamgir A."/>
            <person name="Owens N."/>
            <person name="Weber N.D."/>
            <person name="Virtaneva K."/>
            <person name="Barbian K."/>
            <person name="Babar A."/>
            <person name="Rosenke K."/>
        </authorList>
    </citation>
    <scope>NUCLEOTIDE SEQUENCE [LARGE SCALE GENOMIC DNA]</scope>
    <source>
        <strain evidence="7">CBS 101.48</strain>
    </source>
</reference>
<evidence type="ECO:0000256" key="3">
    <source>
        <dbReference type="ARBA" id="ARBA00023242"/>
    </source>
</evidence>
<evidence type="ECO:0000259" key="6">
    <source>
        <dbReference type="PROSITE" id="PS00036"/>
    </source>
</evidence>
<dbReference type="PANTHER" id="PTHR40621">
    <property type="entry name" value="TRANSCRIPTION FACTOR KAPC-RELATED"/>
    <property type="match status" value="1"/>
</dbReference>
<organism evidence="7">
    <name type="scientific">Absidia glauca</name>
    <name type="common">Pin mould</name>
    <dbReference type="NCBI Taxonomy" id="4829"/>
    <lineage>
        <taxon>Eukaryota</taxon>
        <taxon>Fungi</taxon>
        <taxon>Fungi incertae sedis</taxon>
        <taxon>Mucoromycota</taxon>
        <taxon>Mucoromycotina</taxon>
        <taxon>Mucoromycetes</taxon>
        <taxon>Mucorales</taxon>
        <taxon>Cunninghamellaceae</taxon>
        <taxon>Absidia</taxon>
    </lineage>
</organism>
<accession>A0A168PJA9</accession>
<dbReference type="InterPro" id="IPR023167">
    <property type="entry name" value="Yap1_redox_dom_sf"/>
</dbReference>
<dbReference type="GO" id="GO:0001228">
    <property type="term" value="F:DNA-binding transcription activator activity, RNA polymerase II-specific"/>
    <property type="evidence" value="ECO:0007669"/>
    <property type="project" value="TreeGrafter"/>
</dbReference>
<dbReference type="PROSITE" id="PS00036">
    <property type="entry name" value="BZIP_BASIC"/>
    <property type="match status" value="1"/>
</dbReference>
<dbReference type="Gene3D" id="1.20.5.170">
    <property type="match status" value="1"/>
</dbReference>
<evidence type="ECO:0000256" key="2">
    <source>
        <dbReference type="ARBA" id="ARBA00004496"/>
    </source>
</evidence>
<evidence type="ECO:0000313" key="8">
    <source>
        <dbReference type="Proteomes" id="UP000078561"/>
    </source>
</evidence>
<dbReference type="PANTHER" id="PTHR40621:SF6">
    <property type="entry name" value="AP-1-LIKE TRANSCRIPTION FACTOR YAP1-RELATED"/>
    <property type="match status" value="1"/>
</dbReference>
<feature type="region of interest" description="Disordered" evidence="5">
    <location>
        <begin position="42"/>
        <end position="62"/>
    </location>
</feature>
<dbReference type="SUPFAM" id="SSF57959">
    <property type="entry name" value="Leucine zipper domain"/>
    <property type="match status" value="1"/>
</dbReference>